<dbReference type="SMART" id="SM00873">
    <property type="entry name" value="B3_4"/>
    <property type="match status" value="1"/>
</dbReference>
<protein>
    <recommendedName>
        <fullName evidence="6">Phenylalanine--tRNA ligase beta subunit</fullName>
        <ecNumber evidence="5">6.1.1.20</ecNumber>
    </recommendedName>
    <alternativeName>
        <fullName evidence="17">Phenylalanyl-tRNA synthetase beta subunit</fullName>
    </alternativeName>
</protein>
<dbReference type="InterPro" id="IPR033714">
    <property type="entry name" value="tRNA_bind_bactPheRS"/>
</dbReference>
<evidence type="ECO:0000256" key="5">
    <source>
        <dbReference type="ARBA" id="ARBA00012814"/>
    </source>
</evidence>
<evidence type="ECO:0000256" key="8">
    <source>
        <dbReference type="ARBA" id="ARBA00022555"/>
    </source>
</evidence>
<feature type="domain" description="FDX-ACB" evidence="20">
    <location>
        <begin position="690"/>
        <end position="783"/>
    </location>
</feature>
<comment type="caution">
    <text evidence="22">The sequence shown here is derived from an EMBL/GenBank/DDBJ whole genome shotgun (WGS) entry which is preliminary data.</text>
</comment>
<dbReference type="InterPro" id="IPR005146">
    <property type="entry name" value="B3/B4_tRNA-bd"/>
</dbReference>
<dbReference type="PROSITE" id="PS50886">
    <property type="entry name" value="TRBD"/>
    <property type="match status" value="1"/>
</dbReference>
<evidence type="ECO:0000256" key="17">
    <source>
        <dbReference type="ARBA" id="ARBA00033189"/>
    </source>
</evidence>
<dbReference type="CDD" id="cd02796">
    <property type="entry name" value="tRNA_bind_bactPheRS"/>
    <property type="match status" value="1"/>
</dbReference>
<dbReference type="SMART" id="SM00896">
    <property type="entry name" value="FDX-ACB"/>
    <property type="match status" value="1"/>
</dbReference>
<dbReference type="EC" id="6.1.1.20" evidence="5"/>
<dbReference type="NCBIfam" id="TIGR00472">
    <property type="entry name" value="pheT_bact"/>
    <property type="match status" value="1"/>
</dbReference>
<keyword evidence="11" id="KW-0547">Nucleotide-binding</keyword>
<evidence type="ECO:0000256" key="18">
    <source>
        <dbReference type="ARBA" id="ARBA00049255"/>
    </source>
</evidence>
<gene>
    <name evidence="22" type="primary">pheT_11</name>
    <name evidence="22" type="ORF">GALL_374030</name>
</gene>
<reference evidence="22" key="1">
    <citation type="submission" date="2016-10" db="EMBL/GenBank/DDBJ databases">
        <title>Sequence of Gallionella enrichment culture.</title>
        <authorList>
            <person name="Poehlein A."/>
            <person name="Muehling M."/>
            <person name="Daniel R."/>
        </authorList>
    </citation>
    <scope>NUCLEOTIDE SEQUENCE</scope>
</reference>
<keyword evidence="12" id="KW-0067">ATP-binding</keyword>
<dbReference type="InterPro" id="IPR002547">
    <property type="entry name" value="tRNA-bd_dom"/>
</dbReference>
<evidence type="ECO:0000256" key="15">
    <source>
        <dbReference type="ARBA" id="ARBA00022917"/>
    </source>
</evidence>
<name>A0A1J5QBP2_9ZZZZ</name>
<keyword evidence="9 22" id="KW-0436">Ligase</keyword>
<dbReference type="FunFam" id="3.30.56.10:FF:000002">
    <property type="entry name" value="Phenylalanine--tRNA ligase beta subunit"/>
    <property type="match status" value="1"/>
</dbReference>
<evidence type="ECO:0000256" key="10">
    <source>
        <dbReference type="ARBA" id="ARBA00022723"/>
    </source>
</evidence>
<dbReference type="NCBIfam" id="NF045760">
    <property type="entry name" value="YtpR"/>
    <property type="match status" value="1"/>
</dbReference>
<dbReference type="Pfam" id="PF17759">
    <property type="entry name" value="tRNA_synthFbeta"/>
    <property type="match status" value="1"/>
</dbReference>
<dbReference type="GO" id="GO:0006432">
    <property type="term" value="P:phenylalanyl-tRNA aminoacylation"/>
    <property type="evidence" value="ECO:0007669"/>
    <property type="project" value="InterPro"/>
</dbReference>
<dbReference type="Gene3D" id="3.30.70.380">
    <property type="entry name" value="Ferrodoxin-fold anticodon-binding domain"/>
    <property type="match status" value="1"/>
</dbReference>
<dbReference type="FunFam" id="3.30.930.10:FF:000022">
    <property type="entry name" value="Phenylalanine--tRNA ligase beta subunit"/>
    <property type="match status" value="1"/>
</dbReference>
<dbReference type="EMBL" id="MLJW01001005">
    <property type="protein sequence ID" value="OIQ80832.1"/>
    <property type="molecule type" value="Genomic_DNA"/>
</dbReference>
<dbReference type="Gene3D" id="3.30.930.10">
    <property type="entry name" value="Bira Bifunctional Protein, Domain 2"/>
    <property type="match status" value="1"/>
</dbReference>
<dbReference type="InterPro" id="IPR045060">
    <property type="entry name" value="Phe-tRNA-ligase_IIc_bsu"/>
</dbReference>
<evidence type="ECO:0000256" key="7">
    <source>
        <dbReference type="ARBA" id="ARBA00022490"/>
    </source>
</evidence>
<evidence type="ECO:0000256" key="9">
    <source>
        <dbReference type="ARBA" id="ARBA00022598"/>
    </source>
</evidence>
<accession>A0A1J5QBP2</accession>
<dbReference type="SUPFAM" id="SSF54991">
    <property type="entry name" value="Anticodon-binding domain of PheRS"/>
    <property type="match status" value="1"/>
</dbReference>
<evidence type="ECO:0000256" key="16">
    <source>
        <dbReference type="ARBA" id="ARBA00023146"/>
    </source>
</evidence>
<dbReference type="PANTHER" id="PTHR10947:SF0">
    <property type="entry name" value="PHENYLALANINE--TRNA LIGASE BETA SUBUNIT"/>
    <property type="match status" value="1"/>
</dbReference>
<evidence type="ECO:0000313" key="22">
    <source>
        <dbReference type="EMBL" id="OIQ80832.1"/>
    </source>
</evidence>
<keyword evidence="10" id="KW-0479">Metal-binding</keyword>
<dbReference type="InterPro" id="IPR005147">
    <property type="entry name" value="tRNA_synthase_B5-dom"/>
</dbReference>
<evidence type="ECO:0000259" key="19">
    <source>
        <dbReference type="PROSITE" id="PS50886"/>
    </source>
</evidence>
<dbReference type="InterPro" id="IPR004532">
    <property type="entry name" value="Phe-tRNA-ligase_IIc_bsu_bact"/>
</dbReference>
<dbReference type="InterPro" id="IPR020825">
    <property type="entry name" value="Phe-tRNA_synthase-like_B3/B4"/>
</dbReference>
<evidence type="ECO:0000259" key="20">
    <source>
        <dbReference type="PROSITE" id="PS51447"/>
    </source>
</evidence>
<feature type="domain" description="B5" evidence="21">
    <location>
        <begin position="398"/>
        <end position="473"/>
    </location>
</feature>
<dbReference type="GO" id="GO:0005524">
    <property type="term" value="F:ATP binding"/>
    <property type="evidence" value="ECO:0007669"/>
    <property type="project" value="UniProtKB-KW"/>
</dbReference>
<dbReference type="Pfam" id="PF01588">
    <property type="entry name" value="tRNA_bind"/>
    <property type="match status" value="1"/>
</dbReference>
<evidence type="ECO:0000256" key="4">
    <source>
        <dbReference type="ARBA" id="ARBA00011209"/>
    </source>
</evidence>
<evidence type="ECO:0000256" key="1">
    <source>
        <dbReference type="ARBA" id="ARBA00001946"/>
    </source>
</evidence>
<dbReference type="InterPro" id="IPR012340">
    <property type="entry name" value="NA-bd_OB-fold"/>
</dbReference>
<dbReference type="FunFam" id="3.50.40.10:FF:000001">
    <property type="entry name" value="Phenylalanine--tRNA ligase beta subunit"/>
    <property type="match status" value="1"/>
</dbReference>
<dbReference type="InterPro" id="IPR041616">
    <property type="entry name" value="PheRS_beta_core"/>
</dbReference>
<keyword evidence="16" id="KW-0030">Aminoacyl-tRNA synthetase</keyword>
<organism evidence="22">
    <name type="scientific">mine drainage metagenome</name>
    <dbReference type="NCBI Taxonomy" id="410659"/>
    <lineage>
        <taxon>unclassified sequences</taxon>
        <taxon>metagenomes</taxon>
        <taxon>ecological metagenomes</taxon>
    </lineage>
</organism>
<dbReference type="GO" id="GO:0009328">
    <property type="term" value="C:phenylalanine-tRNA ligase complex"/>
    <property type="evidence" value="ECO:0007669"/>
    <property type="project" value="TreeGrafter"/>
</dbReference>
<comment type="cofactor">
    <cofactor evidence="1">
        <name>Mg(2+)</name>
        <dbReference type="ChEBI" id="CHEBI:18420"/>
    </cofactor>
</comment>
<dbReference type="SUPFAM" id="SSF56037">
    <property type="entry name" value="PheT/TilS domain"/>
    <property type="match status" value="1"/>
</dbReference>
<evidence type="ECO:0000259" key="21">
    <source>
        <dbReference type="PROSITE" id="PS51483"/>
    </source>
</evidence>
<dbReference type="PANTHER" id="PTHR10947">
    <property type="entry name" value="PHENYLALANYL-TRNA SYNTHETASE BETA CHAIN AND LEUCINE-RICH REPEAT-CONTAINING PROTEIN 47"/>
    <property type="match status" value="1"/>
</dbReference>
<dbReference type="InterPro" id="IPR045864">
    <property type="entry name" value="aa-tRNA-synth_II/BPL/LPL"/>
</dbReference>
<evidence type="ECO:0000256" key="14">
    <source>
        <dbReference type="ARBA" id="ARBA00022884"/>
    </source>
</evidence>
<dbReference type="Pfam" id="PF03483">
    <property type="entry name" value="B3_4"/>
    <property type="match status" value="1"/>
</dbReference>
<dbReference type="GO" id="GO:0000287">
    <property type="term" value="F:magnesium ion binding"/>
    <property type="evidence" value="ECO:0007669"/>
    <property type="project" value="InterPro"/>
</dbReference>
<dbReference type="HAMAP" id="MF_00283">
    <property type="entry name" value="Phe_tRNA_synth_beta1"/>
    <property type="match status" value="1"/>
</dbReference>
<dbReference type="Gene3D" id="3.30.56.10">
    <property type="match status" value="2"/>
</dbReference>
<dbReference type="InterPro" id="IPR005121">
    <property type="entry name" value="Fdx_antiC-bd"/>
</dbReference>
<dbReference type="PROSITE" id="PS51447">
    <property type="entry name" value="FDX_ACB"/>
    <property type="match status" value="1"/>
</dbReference>
<proteinExistence type="inferred from homology"/>
<dbReference type="FunFam" id="2.40.50.140:FF:000045">
    <property type="entry name" value="Phenylalanine--tRNA ligase beta subunit"/>
    <property type="match status" value="1"/>
</dbReference>
<dbReference type="SMART" id="SM00874">
    <property type="entry name" value="B5"/>
    <property type="match status" value="1"/>
</dbReference>
<dbReference type="InterPro" id="IPR036690">
    <property type="entry name" value="Fdx_antiC-bd_sf"/>
</dbReference>
<comment type="subunit">
    <text evidence="4">Tetramer of two alpha and two beta subunits.</text>
</comment>
<keyword evidence="14" id="KW-0694">RNA-binding</keyword>
<evidence type="ECO:0000256" key="6">
    <source>
        <dbReference type="ARBA" id="ARBA00017032"/>
    </source>
</evidence>
<dbReference type="SUPFAM" id="SSF50249">
    <property type="entry name" value="Nucleic acid-binding proteins"/>
    <property type="match status" value="1"/>
</dbReference>
<comment type="similarity">
    <text evidence="3">Belongs to the phenylalanyl-tRNA synthetase beta subunit family. Type 1 subfamily.</text>
</comment>
<sequence length="784" mass="84866">MKFSEHWLRSFVNPALDSEQLDHVLTMAGLEVEAREPVAPDFSQVVVAKILSAEKHPDADRLQICRVDVGQAESLQIVCGASNARPGLTVPCAMVGAVLPGFNIKQAKVRGIESFGMLCSAKELGLAEESSGLLELPLDAPVGQDIRSYLDLDDRLFTLKLTPNRSDCLSILGVARDVAALTGAALTQPRIPVAVAQHQAQKKVVVEQPASCPRYCGRIIRGVNASAPTPSWMLQRLERSGLRSISAVVDITNYVLLELGQPLHAFDLARLTGDLRVRMARAGEKIDLLNGQAAELAADMLVIADDGGAVALAGIMGGAATAVSAATTDIFLESAFFAPSAITGKARQLGLSTDSSFRFERGVDFAATRQALERATQLVTEICGGEAGPVTEVAAQLPARHPIRLRVNKARDILGIPLDHAVVRDVLERLKFQFVSAGDEFQVTPPSYRFDLAIEEDLVEEIVRMHGYEHVPALSPQFALGMLPSVESRLRVADLRRSLVAAGYHEAVTYSFVDETWEHNLQGNAAPIRLRNPIASNMSVMRSSLWGGLIDALLYNLNRRQERVRLFEIGACFAAAGGGYAEVTRVAGLCYGSVAPEQWGESAREVDFYDIKTDVETLTRGRAGFDAGQHPALHPGQSARVMMAGRCIGWMGGLHPQWQQHYQLPRGVMLFELEVDALLERGLPAFSGVAKFPPVRRDLALVVGQDVPAQAVLDAMMEARAEVVNEIALFDQYRGKGVGDGQKSLAFRVVMQDTQKTLTDEEVDSAVAQLVAAAAQKYGAELRS</sequence>
<feature type="domain" description="TRNA-binding" evidence="19">
    <location>
        <begin position="39"/>
        <end position="147"/>
    </location>
</feature>
<dbReference type="SUPFAM" id="SSF46955">
    <property type="entry name" value="Putative DNA-binding domain"/>
    <property type="match status" value="1"/>
</dbReference>
<dbReference type="Pfam" id="PF03147">
    <property type="entry name" value="FDX-ACB"/>
    <property type="match status" value="1"/>
</dbReference>
<evidence type="ECO:0000256" key="13">
    <source>
        <dbReference type="ARBA" id="ARBA00022842"/>
    </source>
</evidence>
<dbReference type="AlphaFoldDB" id="A0A1J5QBP2"/>
<keyword evidence="15" id="KW-0648">Protein biosynthesis</keyword>
<dbReference type="Gene3D" id="2.40.50.140">
    <property type="entry name" value="Nucleic acid-binding proteins"/>
    <property type="match status" value="1"/>
</dbReference>
<keyword evidence="13" id="KW-0460">Magnesium</keyword>
<dbReference type="CDD" id="cd00769">
    <property type="entry name" value="PheRS_beta_core"/>
    <property type="match status" value="1"/>
</dbReference>
<dbReference type="SUPFAM" id="SSF55681">
    <property type="entry name" value="Class II aaRS and biotin synthetases"/>
    <property type="match status" value="1"/>
</dbReference>
<evidence type="ECO:0000256" key="11">
    <source>
        <dbReference type="ARBA" id="ARBA00022741"/>
    </source>
</evidence>
<evidence type="ECO:0000256" key="3">
    <source>
        <dbReference type="ARBA" id="ARBA00008653"/>
    </source>
</evidence>
<dbReference type="Gene3D" id="3.50.40.10">
    <property type="entry name" value="Phenylalanyl-trna Synthetase, Chain B, domain 3"/>
    <property type="match status" value="1"/>
</dbReference>
<dbReference type="GO" id="GO:0000049">
    <property type="term" value="F:tRNA binding"/>
    <property type="evidence" value="ECO:0007669"/>
    <property type="project" value="UniProtKB-KW"/>
</dbReference>
<comment type="catalytic activity">
    <reaction evidence="18">
        <text>tRNA(Phe) + L-phenylalanine + ATP = L-phenylalanyl-tRNA(Phe) + AMP + diphosphate + H(+)</text>
        <dbReference type="Rhea" id="RHEA:19413"/>
        <dbReference type="Rhea" id="RHEA-COMP:9668"/>
        <dbReference type="Rhea" id="RHEA-COMP:9699"/>
        <dbReference type="ChEBI" id="CHEBI:15378"/>
        <dbReference type="ChEBI" id="CHEBI:30616"/>
        <dbReference type="ChEBI" id="CHEBI:33019"/>
        <dbReference type="ChEBI" id="CHEBI:58095"/>
        <dbReference type="ChEBI" id="CHEBI:78442"/>
        <dbReference type="ChEBI" id="CHEBI:78531"/>
        <dbReference type="ChEBI" id="CHEBI:456215"/>
        <dbReference type="EC" id="6.1.1.20"/>
    </reaction>
</comment>
<keyword evidence="7" id="KW-0963">Cytoplasm</keyword>
<evidence type="ECO:0000256" key="2">
    <source>
        <dbReference type="ARBA" id="ARBA00004496"/>
    </source>
</evidence>
<dbReference type="PROSITE" id="PS51483">
    <property type="entry name" value="B5"/>
    <property type="match status" value="1"/>
</dbReference>
<dbReference type="Pfam" id="PF03484">
    <property type="entry name" value="B5"/>
    <property type="match status" value="1"/>
</dbReference>
<keyword evidence="8" id="KW-0820">tRNA-binding</keyword>
<dbReference type="InterPro" id="IPR009061">
    <property type="entry name" value="DNA-bd_dom_put_sf"/>
</dbReference>
<comment type="subcellular location">
    <subcellularLocation>
        <location evidence="2">Cytoplasm</location>
    </subcellularLocation>
</comment>
<dbReference type="GO" id="GO:0004826">
    <property type="term" value="F:phenylalanine-tRNA ligase activity"/>
    <property type="evidence" value="ECO:0007669"/>
    <property type="project" value="UniProtKB-EC"/>
</dbReference>
<evidence type="ECO:0000256" key="12">
    <source>
        <dbReference type="ARBA" id="ARBA00022840"/>
    </source>
</evidence>
<dbReference type="FunFam" id="3.30.70.380:FF:000001">
    <property type="entry name" value="Phenylalanine--tRNA ligase beta subunit"/>
    <property type="match status" value="1"/>
</dbReference>